<evidence type="ECO:0000259" key="1">
    <source>
        <dbReference type="Pfam" id="PF01965"/>
    </source>
</evidence>
<protein>
    <submittedName>
        <fullName evidence="2">DJ-1/PfpI family protein</fullName>
    </submittedName>
</protein>
<evidence type="ECO:0000313" key="2">
    <source>
        <dbReference type="EMBL" id="MBD7909898.1"/>
    </source>
</evidence>
<dbReference type="RefSeq" id="WP_143316370.1">
    <property type="nucleotide sequence ID" value="NZ_JACSRA010000001.1"/>
</dbReference>
<evidence type="ECO:0000313" key="3">
    <source>
        <dbReference type="Proteomes" id="UP000627781"/>
    </source>
</evidence>
<keyword evidence="3" id="KW-1185">Reference proteome</keyword>
<organism evidence="2 3">
    <name type="scientific">Clostridium cibarium</name>
    <dbReference type="NCBI Taxonomy" id="2762247"/>
    <lineage>
        <taxon>Bacteria</taxon>
        <taxon>Bacillati</taxon>
        <taxon>Bacillota</taxon>
        <taxon>Clostridia</taxon>
        <taxon>Eubacteriales</taxon>
        <taxon>Clostridiaceae</taxon>
        <taxon>Clostridium</taxon>
    </lineage>
</organism>
<sequence>MGKVAVLLAEGFEEIEALTVVDIMRRAEVTCHMVSLEKINVLGAHGIEVKSDKILDEEIKSYDLIVLPGGMPGARNLQENRKVLEIVKYFHENKKLVSAICAAPIVLGSANIIKGKSITSYPGFEDELQGCNYKEEKVVVDGNIITSRGPATAMEFAYKLLEILGNDKYKAISDGMLYS</sequence>
<dbReference type="CDD" id="cd03135">
    <property type="entry name" value="GATase1_DJ-1"/>
    <property type="match status" value="1"/>
</dbReference>
<dbReference type="Pfam" id="PF01965">
    <property type="entry name" value="DJ-1_PfpI"/>
    <property type="match status" value="1"/>
</dbReference>
<dbReference type="EMBL" id="JACSRA010000001">
    <property type="protein sequence ID" value="MBD7909898.1"/>
    <property type="molecule type" value="Genomic_DNA"/>
</dbReference>
<dbReference type="InterPro" id="IPR050325">
    <property type="entry name" value="Prot/Nucl_acid_deglycase"/>
</dbReference>
<dbReference type="InterPro" id="IPR006287">
    <property type="entry name" value="DJ-1"/>
</dbReference>
<feature type="domain" description="DJ-1/PfpI" evidence="1">
    <location>
        <begin position="3"/>
        <end position="162"/>
    </location>
</feature>
<dbReference type="Proteomes" id="UP000627781">
    <property type="component" value="Unassembled WGS sequence"/>
</dbReference>
<gene>
    <name evidence="2" type="ORF">H9661_00895</name>
</gene>
<accession>A0ABR8PNZ1</accession>
<dbReference type="InterPro" id="IPR002818">
    <property type="entry name" value="DJ-1/PfpI"/>
</dbReference>
<dbReference type="PANTHER" id="PTHR48094">
    <property type="entry name" value="PROTEIN/NUCLEIC ACID DEGLYCASE DJ-1-RELATED"/>
    <property type="match status" value="1"/>
</dbReference>
<dbReference type="SUPFAM" id="SSF52317">
    <property type="entry name" value="Class I glutamine amidotransferase-like"/>
    <property type="match status" value="1"/>
</dbReference>
<reference evidence="2 3" key="1">
    <citation type="submission" date="2020-08" db="EMBL/GenBank/DDBJ databases">
        <title>A Genomic Blueprint of the Chicken Gut Microbiome.</title>
        <authorList>
            <person name="Gilroy R."/>
            <person name="Ravi A."/>
            <person name="Getino M."/>
            <person name="Pursley I."/>
            <person name="Horton D.L."/>
            <person name="Alikhan N.-F."/>
            <person name="Baker D."/>
            <person name="Gharbi K."/>
            <person name="Hall N."/>
            <person name="Watson M."/>
            <person name="Adriaenssens E.M."/>
            <person name="Foster-Nyarko E."/>
            <person name="Jarju S."/>
            <person name="Secka A."/>
            <person name="Antonio M."/>
            <person name="Oren A."/>
            <person name="Chaudhuri R."/>
            <person name="La Ragione R.M."/>
            <person name="Hildebrand F."/>
            <person name="Pallen M.J."/>
        </authorList>
    </citation>
    <scope>NUCLEOTIDE SEQUENCE [LARGE SCALE GENOMIC DNA]</scope>
    <source>
        <strain evidence="2 3">Sa3CVN1</strain>
    </source>
</reference>
<dbReference type="NCBIfam" id="TIGR01383">
    <property type="entry name" value="not_thiJ"/>
    <property type="match status" value="1"/>
</dbReference>
<dbReference type="PANTHER" id="PTHR48094:SF12">
    <property type="entry name" value="PARKINSON DISEASE PROTEIN 7 HOMOLOG"/>
    <property type="match status" value="1"/>
</dbReference>
<comment type="caution">
    <text evidence="2">The sequence shown here is derived from an EMBL/GenBank/DDBJ whole genome shotgun (WGS) entry which is preliminary data.</text>
</comment>
<dbReference type="InterPro" id="IPR029062">
    <property type="entry name" value="Class_I_gatase-like"/>
</dbReference>
<dbReference type="Gene3D" id="3.40.50.880">
    <property type="match status" value="1"/>
</dbReference>
<name>A0ABR8PNZ1_9CLOT</name>
<proteinExistence type="predicted"/>